<evidence type="ECO:0000313" key="2">
    <source>
        <dbReference type="EMBL" id="SEO84813.1"/>
    </source>
</evidence>
<dbReference type="AlphaFoldDB" id="A0A1H8T2R3"/>
<accession>A0A1H8T2R3</accession>
<proteinExistence type="predicted"/>
<organism evidence="2 3">
    <name type="scientific">Amycolatopsis saalfeldensis</name>
    <dbReference type="NCBI Taxonomy" id="394193"/>
    <lineage>
        <taxon>Bacteria</taxon>
        <taxon>Bacillati</taxon>
        <taxon>Actinomycetota</taxon>
        <taxon>Actinomycetes</taxon>
        <taxon>Pseudonocardiales</taxon>
        <taxon>Pseudonocardiaceae</taxon>
        <taxon>Amycolatopsis</taxon>
    </lineage>
</organism>
<evidence type="ECO:0000256" key="1">
    <source>
        <dbReference type="SAM" id="SignalP"/>
    </source>
</evidence>
<sequence length="89" mass="9081">MRTSPVKGLAVSRFRLAALAAVVALVATGCAGPPPEVCDQYVCETPGYWPSTGTQIENGFVAVLSAIGVVPVVPRSANGPARRTTKIGG</sequence>
<dbReference type="Proteomes" id="UP000198582">
    <property type="component" value="Unassembled WGS sequence"/>
</dbReference>
<feature type="signal peptide" evidence="1">
    <location>
        <begin position="1"/>
        <end position="20"/>
    </location>
</feature>
<dbReference type="EMBL" id="FOEF01000002">
    <property type="protein sequence ID" value="SEO84813.1"/>
    <property type="molecule type" value="Genomic_DNA"/>
</dbReference>
<protein>
    <submittedName>
        <fullName evidence="2">Uncharacterized protein</fullName>
    </submittedName>
</protein>
<reference evidence="2 3" key="1">
    <citation type="submission" date="2016-10" db="EMBL/GenBank/DDBJ databases">
        <authorList>
            <person name="de Groot N.N."/>
        </authorList>
    </citation>
    <scope>NUCLEOTIDE SEQUENCE [LARGE SCALE GENOMIC DNA]</scope>
    <source>
        <strain evidence="2 3">DSM 44993</strain>
    </source>
</reference>
<feature type="chain" id="PRO_5039668857" evidence="1">
    <location>
        <begin position="21"/>
        <end position="89"/>
    </location>
</feature>
<keyword evidence="1" id="KW-0732">Signal</keyword>
<name>A0A1H8T2R3_9PSEU</name>
<evidence type="ECO:0000313" key="3">
    <source>
        <dbReference type="Proteomes" id="UP000198582"/>
    </source>
</evidence>
<keyword evidence="3" id="KW-1185">Reference proteome</keyword>
<gene>
    <name evidence="2" type="ORF">SAMN04489732_102387</name>
</gene>
<dbReference type="STRING" id="394193.SAMN04489732_102387"/>
<dbReference type="PROSITE" id="PS51257">
    <property type="entry name" value="PROKAR_LIPOPROTEIN"/>
    <property type="match status" value="1"/>
</dbReference>